<dbReference type="SMR" id="A0A812BQ28"/>
<dbReference type="GO" id="GO:0005634">
    <property type="term" value="C:nucleus"/>
    <property type="evidence" value="ECO:0007669"/>
    <property type="project" value="UniProtKB-SubCell"/>
</dbReference>
<dbReference type="Pfam" id="PF00249">
    <property type="entry name" value="Myb_DNA-binding"/>
    <property type="match status" value="1"/>
</dbReference>
<comment type="caution">
    <text evidence="10">The sequence shown here is derived from an EMBL/GenBank/DDBJ whole genome shotgun (WGS) entry which is preliminary data.</text>
</comment>
<keyword evidence="5" id="KW-0804">Transcription</keyword>
<keyword evidence="11" id="KW-1185">Reference proteome</keyword>
<dbReference type="GO" id="GO:0000978">
    <property type="term" value="F:RNA polymerase II cis-regulatory region sequence-specific DNA binding"/>
    <property type="evidence" value="ECO:0007669"/>
    <property type="project" value="TreeGrafter"/>
</dbReference>
<evidence type="ECO:0000259" key="8">
    <source>
        <dbReference type="PROSITE" id="PS50090"/>
    </source>
</evidence>
<keyword evidence="4" id="KW-0238">DNA-binding</keyword>
<gene>
    <name evidence="10" type="ORF">SPHA_20703</name>
</gene>
<feature type="region of interest" description="Disordered" evidence="7">
    <location>
        <begin position="755"/>
        <end position="774"/>
    </location>
</feature>
<organism evidence="10 11">
    <name type="scientific">Acanthosepion pharaonis</name>
    <name type="common">Pharaoh cuttlefish</name>
    <name type="synonym">Sepia pharaonis</name>
    <dbReference type="NCBI Taxonomy" id="158019"/>
    <lineage>
        <taxon>Eukaryota</taxon>
        <taxon>Metazoa</taxon>
        <taxon>Spiralia</taxon>
        <taxon>Lophotrochozoa</taxon>
        <taxon>Mollusca</taxon>
        <taxon>Cephalopoda</taxon>
        <taxon>Coleoidea</taxon>
        <taxon>Decapodiformes</taxon>
        <taxon>Sepiida</taxon>
        <taxon>Sepiina</taxon>
        <taxon>Sepiidae</taxon>
        <taxon>Acanthosepion</taxon>
    </lineage>
</organism>
<evidence type="ECO:0000256" key="7">
    <source>
        <dbReference type="SAM" id="MobiDB-lite"/>
    </source>
</evidence>
<dbReference type="Pfam" id="PF09316">
    <property type="entry name" value="Cmyb_C"/>
    <property type="match status" value="1"/>
</dbReference>
<feature type="domain" description="HTH myb-type" evidence="9">
    <location>
        <begin position="110"/>
        <end position="161"/>
    </location>
</feature>
<dbReference type="PANTHER" id="PTHR45614">
    <property type="entry name" value="MYB PROTEIN-RELATED"/>
    <property type="match status" value="1"/>
</dbReference>
<sequence length="812" mass="92092">MSIENCPLSQIPAEIVNKGPSLVIQFLKLRGTYYCQIQPVISVMCLPLCTLSLSSFSIKLVLPSRPLSQHFLHLQLLPNTRGNTRQSCNSEDDTDDVVDHDYNVAFHAVNKVTNKGRWSKEEDNLLREIVARHGTDDWKVVAGYFPDRTYIQCQHRWLKVLNPELVKGPWTKAEDEKVLQLVREYGPKRWTHISKQLKGRTGKQCRERWHNHLNPSIKKSAWTEEEDRLIYHLHKTHGNRWAEIAKNLPGRTDNAIKNHWNSTMKKKYESMEEQKSSSLPVYSHPYTPSTSDNITNLHPVRLFKNQTNWSGNMRNLKPSSLSQVMDNCGTDAKDENIQPPDSWITDKKSSLISSTSSDTDNGFGGLTSLDLISGTDVNPGVTPIKFTALNKKDLRFDGRAIEKLKSPGRLIPIASKVASKLSTPPTILRRGKHRRKHSRSSCYQTNEEKMKEEMNQYLPKSKEKCREFESPQLPTYDLMKENTSDYSFEVENQSPNIGKVIHIKQEPPESPKCLENNNMKVSQLKKEDDDDDDEELAIENFNPFLGILQKDLNRTPTVTPIKNLPFSPSQFLNSPDAFLNVKIASTPVNSVTPNSHISKSDTLSTPCLKFNENEGKSVLKTPVICKDVLDTKPRTPTPFKNFLAEIERRNGPIKSSANHLDELSEIIKEDTELSLIAARSDEITPVAQKRKAKSQLNEGGKRARQSLNAKWHSPSVDDTFSLMMPETPSKSLICDDSLLLSPSLLTKETLAEDQLEGVSRLPKSPPSVKKKEESELDDFFKHACGKTKNQIEMTELARNFTQSSEGESLFRE</sequence>
<dbReference type="InterPro" id="IPR017930">
    <property type="entry name" value="Myb_dom"/>
</dbReference>
<dbReference type="InterPro" id="IPR015395">
    <property type="entry name" value="C-myb_C"/>
</dbReference>
<evidence type="ECO:0000256" key="1">
    <source>
        <dbReference type="ARBA" id="ARBA00004123"/>
    </source>
</evidence>
<keyword evidence="3" id="KW-0805">Transcription regulation</keyword>
<dbReference type="AlphaFoldDB" id="A0A812BQ28"/>
<evidence type="ECO:0000256" key="2">
    <source>
        <dbReference type="ARBA" id="ARBA00022737"/>
    </source>
</evidence>
<evidence type="ECO:0000256" key="5">
    <source>
        <dbReference type="ARBA" id="ARBA00023163"/>
    </source>
</evidence>
<accession>A0A812BQ28</accession>
<evidence type="ECO:0000256" key="3">
    <source>
        <dbReference type="ARBA" id="ARBA00023015"/>
    </source>
</evidence>
<evidence type="ECO:0000313" key="11">
    <source>
        <dbReference type="Proteomes" id="UP000597762"/>
    </source>
</evidence>
<evidence type="ECO:0000259" key="9">
    <source>
        <dbReference type="PROSITE" id="PS51294"/>
    </source>
</evidence>
<dbReference type="FunFam" id="1.10.10.60:FF:000010">
    <property type="entry name" value="Transcriptional activator Myb isoform A"/>
    <property type="match status" value="1"/>
</dbReference>
<feature type="domain" description="Myb-like" evidence="8">
    <location>
        <begin position="162"/>
        <end position="213"/>
    </location>
</feature>
<dbReference type="SUPFAM" id="SSF46689">
    <property type="entry name" value="Homeodomain-like"/>
    <property type="match status" value="2"/>
</dbReference>
<dbReference type="InterPro" id="IPR001005">
    <property type="entry name" value="SANT/Myb"/>
</dbReference>
<dbReference type="EMBL" id="CAHIKZ030000760">
    <property type="protein sequence ID" value="CAE1237340.1"/>
    <property type="molecule type" value="Genomic_DNA"/>
</dbReference>
<feature type="compositionally biased region" description="Basic residues" evidence="7">
    <location>
        <begin position="429"/>
        <end position="439"/>
    </location>
</feature>
<evidence type="ECO:0000313" key="10">
    <source>
        <dbReference type="EMBL" id="CAE1237340.1"/>
    </source>
</evidence>
<feature type="region of interest" description="Disordered" evidence="7">
    <location>
        <begin position="428"/>
        <end position="450"/>
    </location>
</feature>
<feature type="domain" description="Myb-like" evidence="8">
    <location>
        <begin position="214"/>
        <end position="264"/>
    </location>
</feature>
<dbReference type="GO" id="GO:0000981">
    <property type="term" value="F:DNA-binding transcription factor activity, RNA polymerase II-specific"/>
    <property type="evidence" value="ECO:0007669"/>
    <property type="project" value="TreeGrafter"/>
</dbReference>
<dbReference type="Pfam" id="PF13921">
    <property type="entry name" value="Myb_DNA-bind_6"/>
    <property type="match status" value="1"/>
</dbReference>
<proteinExistence type="predicted"/>
<reference evidence="10" key="1">
    <citation type="submission" date="2021-01" db="EMBL/GenBank/DDBJ databases">
        <authorList>
            <person name="Li R."/>
            <person name="Bekaert M."/>
        </authorList>
    </citation>
    <scope>NUCLEOTIDE SEQUENCE</scope>
    <source>
        <strain evidence="10">Farmed</strain>
    </source>
</reference>
<comment type="subcellular location">
    <subcellularLocation>
        <location evidence="1">Nucleus</location>
    </subcellularLocation>
</comment>
<feature type="domain" description="HTH myb-type" evidence="9">
    <location>
        <begin position="162"/>
        <end position="217"/>
    </location>
</feature>
<keyword evidence="2" id="KW-0677">Repeat</keyword>
<dbReference type="Gene3D" id="1.10.10.60">
    <property type="entry name" value="Homeodomain-like"/>
    <property type="match status" value="3"/>
</dbReference>
<dbReference type="InterPro" id="IPR050560">
    <property type="entry name" value="MYB_TF"/>
</dbReference>
<feature type="domain" description="HTH myb-type" evidence="9">
    <location>
        <begin position="218"/>
        <end position="268"/>
    </location>
</feature>
<evidence type="ECO:0000256" key="4">
    <source>
        <dbReference type="ARBA" id="ARBA00023125"/>
    </source>
</evidence>
<dbReference type="Proteomes" id="UP000597762">
    <property type="component" value="Unassembled WGS sequence"/>
</dbReference>
<protein>
    <submittedName>
        <fullName evidence="10">MYB</fullName>
    </submittedName>
</protein>
<dbReference type="FunFam" id="1.10.10.60:FF:000016">
    <property type="entry name" value="Transcriptional activator Myb isoform A"/>
    <property type="match status" value="1"/>
</dbReference>
<feature type="domain" description="Myb-like" evidence="8">
    <location>
        <begin position="110"/>
        <end position="161"/>
    </location>
</feature>
<dbReference type="PROSITE" id="PS50090">
    <property type="entry name" value="MYB_LIKE"/>
    <property type="match status" value="3"/>
</dbReference>
<keyword evidence="6" id="KW-0539">Nucleus</keyword>
<dbReference type="PANTHER" id="PTHR45614:SF25">
    <property type="entry name" value="MYB PROTEIN"/>
    <property type="match status" value="1"/>
</dbReference>
<dbReference type="InterPro" id="IPR009057">
    <property type="entry name" value="Homeodomain-like_sf"/>
</dbReference>
<dbReference type="OrthoDB" id="2143914at2759"/>
<dbReference type="SMART" id="SM00717">
    <property type="entry name" value="SANT"/>
    <property type="match status" value="3"/>
</dbReference>
<evidence type="ECO:0000256" key="6">
    <source>
        <dbReference type="ARBA" id="ARBA00023242"/>
    </source>
</evidence>
<dbReference type="CDD" id="cd00167">
    <property type="entry name" value="SANT"/>
    <property type="match status" value="3"/>
</dbReference>
<name>A0A812BQ28_ACAPH</name>
<dbReference type="PROSITE" id="PS51294">
    <property type="entry name" value="HTH_MYB"/>
    <property type="match status" value="3"/>
</dbReference>